<protein>
    <submittedName>
        <fullName evidence="1">2131_t:CDS:1</fullName>
    </submittedName>
</protein>
<keyword evidence="2" id="KW-1185">Reference proteome</keyword>
<reference evidence="1" key="1">
    <citation type="submission" date="2021-06" db="EMBL/GenBank/DDBJ databases">
        <authorList>
            <person name="Kallberg Y."/>
            <person name="Tangrot J."/>
            <person name="Rosling A."/>
        </authorList>
    </citation>
    <scope>NUCLEOTIDE SEQUENCE</scope>
    <source>
        <strain evidence="1">MT106</strain>
    </source>
</reference>
<dbReference type="EMBL" id="CAJVPL010009531">
    <property type="protein sequence ID" value="CAG8678555.1"/>
    <property type="molecule type" value="Genomic_DNA"/>
</dbReference>
<comment type="caution">
    <text evidence="1">The sequence shown here is derived from an EMBL/GenBank/DDBJ whole genome shotgun (WGS) entry which is preliminary data.</text>
</comment>
<organism evidence="1 2">
    <name type="scientific">Ambispora gerdemannii</name>
    <dbReference type="NCBI Taxonomy" id="144530"/>
    <lineage>
        <taxon>Eukaryota</taxon>
        <taxon>Fungi</taxon>
        <taxon>Fungi incertae sedis</taxon>
        <taxon>Mucoromycota</taxon>
        <taxon>Glomeromycotina</taxon>
        <taxon>Glomeromycetes</taxon>
        <taxon>Archaeosporales</taxon>
        <taxon>Ambisporaceae</taxon>
        <taxon>Ambispora</taxon>
    </lineage>
</organism>
<gene>
    <name evidence="1" type="ORF">AGERDE_LOCUS12568</name>
</gene>
<dbReference type="OrthoDB" id="2440630at2759"/>
<accession>A0A9N9EIP7</accession>
<dbReference type="AlphaFoldDB" id="A0A9N9EIP7"/>
<sequence length="97" mass="10493">MATKDTEASVSFPVLLSELTGTEAELVFIPQTVMTKDQLQAELTAKVKPGIKPSHLKRSKSLGAIPNAPPLPTSPELIACQAENAELRKQIIELEKD</sequence>
<name>A0A9N9EIP7_9GLOM</name>
<evidence type="ECO:0000313" key="1">
    <source>
        <dbReference type="EMBL" id="CAG8678555.1"/>
    </source>
</evidence>
<evidence type="ECO:0000313" key="2">
    <source>
        <dbReference type="Proteomes" id="UP000789831"/>
    </source>
</evidence>
<proteinExistence type="predicted"/>
<dbReference type="Proteomes" id="UP000789831">
    <property type="component" value="Unassembled WGS sequence"/>
</dbReference>